<comment type="cofactor">
    <cofactor evidence="10">
        <name>Zn(2+)</name>
        <dbReference type="ChEBI" id="CHEBI:29105"/>
    </cofactor>
    <text evidence="10">Binds 2 Zn(2+) ions per subunit.</text>
</comment>
<dbReference type="PROSITE" id="PS00546">
    <property type="entry name" value="CYSTEINE_SWITCH"/>
    <property type="match status" value="1"/>
</dbReference>
<feature type="binding site" description="in inhibited form" evidence="10">
    <location>
        <position position="110"/>
    </location>
    <ligand>
        <name>Zn(2+)</name>
        <dbReference type="ChEBI" id="CHEBI:29105"/>
        <label>2</label>
        <note>catalytic</note>
    </ligand>
</feature>
<proteinExistence type="inferred from homology"/>
<evidence type="ECO:0000256" key="2">
    <source>
        <dbReference type="ARBA" id="ARBA00022670"/>
    </source>
</evidence>
<dbReference type="SMART" id="SM00235">
    <property type="entry name" value="ZnMc"/>
    <property type="match status" value="1"/>
</dbReference>
<evidence type="ECO:0000256" key="5">
    <source>
        <dbReference type="ARBA" id="ARBA00022801"/>
    </source>
</evidence>
<keyword evidence="10" id="KW-0106">Calcium</keyword>
<feature type="binding site" evidence="10">
    <location>
        <position position="187"/>
    </location>
    <ligand>
        <name>Zn(2+)</name>
        <dbReference type="ChEBI" id="CHEBI:29105"/>
        <label>1</label>
    </ligand>
</feature>
<feature type="binding site" evidence="10">
    <location>
        <position position="215"/>
    </location>
    <ligand>
        <name>Ca(2+)</name>
        <dbReference type="ChEBI" id="CHEBI:29108"/>
        <label>3</label>
    </ligand>
</feature>
<feature type="binding site" evidence="10">
    <location>
        <position position="244"/>
    </location>
    <ligand>
        <name>Zn(2+)</name>
        <dbReference type="ChEBI" id="CHEBI:29105"/>
        <label>2</label>
        <note>catalytic</note>
    </ligand>
</feature>
<keyword evidence="3 10" id="KW-0479">Metal-binding</keyword>
<dbReference type="InterPro" id="IPR002477">
    <property type="entry name" value="Peptidoglycan-bd-like"/>
</dbReference>
<comment type="caution">
    <text evidence="13">The sequence shown here is derived from an EMBL/GenBank/DDBJ whole genome shotgun (WGS) entry which is preliminary data.</text>
</comment>
<feature type="binding site" evidence="10">
    <location>
        <position position="192"/>
    </location>
    <ligand>
        <name>Ca(2+)</name>
        <dbReference type="ChEBI" id="CHEBI:29108"/>
        <label>3</label>
    </ligand>
</feature>
<dbReference type="InterPro" id="IPR036365">
    <property type="entry name" value="PGBD-like_sf"/>
</dbReference>
<dbReference type="InterPro" id="IPR021158">
    <property type="entry name" value="Pept_M10A_Zn_BS"/>
</dbReference>
<dbReference type="PRINTS" id="PR00138">
    <property type="entry name" value="MATRIXIN"/>
</dbReference>
<dbReference type="InterPro" id="IPR033739">
    <property type="entry name" value="M10A_MMP"/>
</dbReference>
<feature type="binding site" evidence="10">
    <location>
        <position position="200"/>
    </location>
    <ligand>
        <name>Zn(2+)</name>
        <dbReference type="ChEBI" id="CHEBI:29105"/>
        <label>1</label>
    </ligand>
</feature>
<feature type="binding site" evidence="10">
    <location>
        <position position="215"/>
    </location>
    <ligand>
        <name>Ca(2+)</name>
        <dbReference type="ChEBI" id="CHEBI:29108"/>
        <label>1</label>
    </ligand>
</feature>
<feature type="binding site" evidence="10">
    <location>
        <position position="250"/>
    </location>
    <ligand>
        <name>Zn(2+)</name>
        <dbReference type="ChEBI" id="CHEBI:29105"/>
        <label>2</label>
        <note>catalytic</note>
    </ligand>
</feature>
<evidence type="ECO:0000256" key="1">
    <source>
        <dbReference type="ARBA" id="ARBA00009614"/>
    </source>
</evidence>
<reference evidence="13 14" key="1">
    <citation type="submission" date="2024-01" db="EMBL/GenBank/DDBJ databases">
        <title>The genomes of 5 underutilized Papilionoideae crops provide insights into root nodulation and disease resistanc.</title>
        <authorList>
            <person name="Jiang F."/>
        </authorList>
    </citation>
    <scope>NUCLEOTIDE SEQUENCE [LARGE SCALE GENOMIC DNA]</scope>
    <source>
        <strain evidence="13">DUOXIRENSHENG_FW03</strain>
        <tissue evidence="13">Leaves</tissue>
    </source>
</reference>
<dbReference type="PANTHER" id="PTHR10201">
    <property type="entry name" value="MATRIX METALLOPROTEINASE"/>
    <property type="match status" value="1"/>
</dbReference>
<dbReference type="CDD" id="cd04278">
    <property type="entry name" value="ZnMc_MMP"/>
    <property type="match status" value="1"/>
</dbReference>
<evidence type="ECO:0000256" key="6">
    <source>
        <dbReference type="ARBA" id="ARBA00022833"/>
    </source>
</evidence>
<keyword evidence="5" id="KW-0378">Hydrolase</keyword>
<feature type="binding site" evidence="10">
    <location>
        <position position="212"/>
    </location>
    <ligand>
        <name>Ca(2+)</name>
        <dbReference type="ChEBI" id="CHEBI:29108"/>
        <label>3</label>
    </ligand>
</feature>
<dbReference type="InterPro" id="IPR006026">
    <property type="entry name" value="Peptidase_Metallo"/>
</dbReference>
<dbReference type="GO" id="GO:0031012">
    <property type="term" value="C:extracellular matrix"/>
    <property type="evidence" value="ECO:0007669"/>
    <property type="project" value="InterPro"/>
</dbReference>
<evidence type="ECO:0000256" key="10">
    <source>
        <dbReference type="PIRSR" id="PIRSR621190-2"/>
    </source>
</evidence>
<dbReference type="Pfam" id="PF01471">
    <property type="entry name" value="PG_binding_1"/>
    <property type="match status" value="1"/>
</dbReference>
<dbReference type="GO" id="GO:0030574">
    <property type="term" value="P:collagen catabolic process"/>
    <property type="evidence" value="ECO:0007669"/>
    <property type="project" value="TreeGrafter"/>
</dbReference>
<sequence length="287" mass="32398">MAHLIALAILYFVGSVSAVSFPMHHHGPWGGESPYKFTACCPGQNYKGLSNVKYYFHQLGYISDTLPSTFDDNFDDTLVSAIKTYQMNYNLKVTGKLDHDTLQQLTTPRCGVPDITKTNTTMMRWAEGTTHLTYAFSPEWSLHNTFKSAFARAFSKWALVVNIAFDEATSYETANIKIAFRRRNHGDHYPFDGPLGTWAHAFAPPDGTCHFDGDEYWVASGDVTRSPVARAVDLESVAMHEIGHLLGLPHSWDHTAIMYAYLNPRTRKVDLANDDIQGIRHLYDLYH</sequence>
<dbReference type="GO" id="GO:0008270">
    <property type="term" value="F:zinc ion binding"/>
    <property type="evidence" value="ECO:0007669"/>
    <property type="project" value="InterPro"/>
</dbReference>
<feature type="chain" id="PRO_5043009690" description="Peptidase metallopeptidase domain-containing protein" evidence="11">
    <location>
        <begin position="19"/>
        <end position="287"/>
    </location>
</feature>
<dbReference type="EMBL" id="JAYMYS010000002">
    <property type="protein sequence ID" value="KAK7407296.1"/>
    <property type="molecule type" value="Genomic_DNA"/>
</dbReference>
<keyword evidence="14" id="KW-1185">Reference proteome</keyword>
<dbReference type="GO" id="GO:0004222">
    <property type="term" value="F:metalloendopeptidase activity"/>
    <property type="evidence" value="ECO:0007669"/>
    <property type="project" value="InterPro"/>
</dbReference>
<evidence type="ECO:0000256" key="4">
    <source>
        <dbReference type="ARBA" id="ARBA00022729"/>
    </source>
</evidence>
<feature type="signal peptide" evidence="11">
    <location>
        <begin position="1"/>
        <end position="18"/>
    </location>
</feature>
<gene>
    <name evidence="13" type="ORF">VNO78_09094</name>
</gene>
<feature type="binding site" evidence="10">
    <location>
        <position position="185"/>
    </location>
    <ligand>
        <name>Zn(2+)</name>
        <dbReference type="ChEBI" id="CHEBI:29105"/>
        <label>1</label>
    </ligand>
</feature>
<evidence type="ECO:0000256" key="3">
    <source>
        <dbReference type="ARBA" id="ARBA00022723"/>
    </source>
</evidence>
<feature type="binding site" evidence="10">
    <location>
        <position position="258"/>
    </location>
    <ligand>
        <name>Zn(2+)</name>
        <dbReference type="ChEBI" id="CHEBI:29105"/>
        <label>2</label>
        <note>catalytic</note>
    </ligand>
</feature>
<evidence type="ECO:0000313" key="14">
    <source>
        <dbReference type="Proteomes" id="UP001386955"/>
    </source>
</evidence>
<keyword evidence="4 11" id="KW-0732">Signal</keyword>
<dbReference type="InterPro" id="IPR021190">
    <property type="entry name" value="Pept_M10A"/>
</dbReference>
<feature type="binding site" evidence="10">
    <location>
        <position position="210"/>
    </location>
    <ligand>
        <name>Zn(2+)</name>
        <dbReference type="ChEBI" id="CHEBI:29105"/>
        <label>1</label>
    </ligand>
</feature>
<keyword evidence="6 10" id="KW-0862">Zinc</keyword>
<comment type="cofactor">
    <cofactor evidence="10">
        <name>Ca(2+)</name>
        <dbReference type="ChEBI" id="CHEBI:29108"/>
    </cofactor>
    <text evidence="10">Can bind about 5 Ca(2+) ions per subunit.</text>
</comment>
<dbReference type="Gene3D" id="3.40.390.10">
    <property type="entry name" value="Collagenase (Catalytic Domain)"/>
    <property type="match status" value="1"/>
</dbReference>
<evidence type="ECO:0000256" key="9">
    <source>
        <dbReference type="PIRSR" id="PIRSR621190-1"/>
    </source>
</evidence>
<dbReference type="GO" id="GO:0006508">
    <property type="term" value="P:proteolysis"/>
    <property type="evidence" value="ECO:0007669"/>
    <property type="project" value="UniProtKB-KW"/>
</dbReference>
<feature type="binding site" evidence="10">
    <location>
        <position position="193"/>
    </location>
    <ligand>
        <name>Ca(2+)</name>
        <dbReference type="ChEBI" id="CHEBI:29108"/>
        <label>3</label>
    </ligand>
</feature>
<dbReference type="AlphaFoldDB" id="A0AAN9SXZ3"/>
<comment type="similarity">
    <text evidence="1">Belongs to the peptidase M10A family. Matrix metalloproteinases (MMPs) subfamily.</text>
</comment>
<dbReference type="InterPro" id="IPR001818">
    <property type="entry name" value="Pept_M10_metallopeptidase"/>
</dbReference>
<feature type="domain" description="Peptidase metallopeptidase" evidence="12">
    <location>
        <begin position="121"/>
        <end position="285"/>
    </location>
</feature>
<name>A0AAN9SXZ3_PSOTE</name>
<keyword evidence="7" id="KW-0482">Metalloprotease</keyword>
<dbReference type="SUPFAM" id="SSF55486">
    <property type="entry name" value="Metalloproteases ('zincins'), catalytic domain"/>
    <property type="match status" value="1"/>
</dbReference>
<dbReference type="Pfam" id="PF00413">
    <property type="entry name" value="Peptidase_M10"/>
    <property type="match status" value="1"/>
</dbReference>
<organism evidence="13 14">
    <name type="scientific">Psophocarpus tetragonolobus</name>
    <name type="common">Winged bean</name>
    <name type="synonym">Dolichos tetragonolobus</name>
    <dbReference type="NCBI Taxonomy" id="3891"/>
    <lineage>
        <taxon>Eukaryota</taxon>
        <taxon>Viridiplantae</taxon>
        <taxon>Streptophyta</taxon>
        <taxon>Embryophyta</taxon>
        <taxon>Tracheophyta</taxon>
        <taxon>Spermatophyta</taxon>
        <taxon>Magnoliopsida</taxon>
        <taxon>eudicotyledons</taxon>
        <taxon>Gunneridae</taxon>
        <taxon>Pentapetalae</taxon>
        <taxon>rosids</taxon>
        <taxon>fabids</taxon>
        <taxon>Fabales</taxon>
        <taxon>Fabaceae</taxon>
        <taxon>Papilionoideae</taxon>
        <taxon>50 kb inversion clade</taxon>
        <taxon>NPAAA clade</taxon>
        <taxon>indigoferoid/millettioid clade</taxon>
        <taxon>Phaseoleae</taxon>
        <taxon>Psophocarpus</taxon>
    </lineage>
</organism>
<evidence type="ECO:0000256" key="7">
    <source>
        <dbReference type="ARBA" id="ARBA00023049"/>
    </source>
</evidence>
<keyword evidence="2" id="KW-0645">Protease</keyword>
<dbReference type="GO" id="GO:0030198">
    <property type="term" value="P:extracellular matrix organization"/>
    <property type="evidence" value="ECO:0007669"/>
    <property type="project" value="TreeGrafter"/>
</dbReference>
<dbReference type="SUPFAM" id="SSF47090">
    <property type="entry name" value="PGBD-like"/>
    <property type="match status" value="1"/>
</dbReference>
<evidence type="ECO:0000256" key="11">
    <source>
        <dbReference type="SAM" id="SignalP"/>
    </source>
</evidence>
<protein>
    <recommendedName>
        <fullName evidence="12">Peptidase metallopeptidase domain-containing protein</fullName>
    </recommendedName>
</protein>
<dbReference type="Proteomes" id="UP001386955">
    <property type="component" value="Unassembled WGS sequence"/>
</dbReference>
<accession>A0AAN9SXZ3</accession>
<feature type="binding site" evidence="10">
    <location>
        <position position="240"/>
    </location>
    <ligand>
        <name>Zn(2+)</name>
        <dbReference type="ChEBI" id="CHEBI:29105"/>
        <label>2</label>
        <note>catalytic</note>
    </ligand>
</feature>
<evidence type="ECO:0000313" key="13">
    <source>
        <dbReference type="EMBL" id="KAK7407296.1"/>
    </source>
</evidence>
<dbReference type="InterPro" id="IPR024079">
    <property type="entry name" value="MetalloPept_cat_dom_sf"/>
</dbReference>
<feature type="active site" evidence="9">
    <location>
        <position position="241"/>
    </location>
</feature>
<dbReference type="PANTHER" id="PTHR10201:SF260">
    <property type="entry name" value="METALLOENDOPROTEINASE 1"/>
    <property type="match status" value="1"/>
</dbReference>
<evidence type="ECO:0000256" key="8">
    <source>
        <dbReference type="ARBA" id="ARBA00023145"/>
    </source>
</evidence>
<keyword evidence="8" id="KW-0865">Zymogen</keyword>
<evidence type="ECO:0000259" key="12">
    <source>
        <dbReference type="SMART" id="SM00235"/>
    </source>
</evidence>